<reference evidence="1 2" key="1">
    <citation type="journal article" date="2024" name="BMC Genomics">
        <title>De novo assembly and annotation of Popillia japonica's genome with initial clues to its potential as an invasive pest.</title>
        <authorList>
            <person name="Cucini C."/>
            <person name="Boschi S."/>
            <person name="Funari R."/>
            <person name="Cardaioli E."/>
            <person name="Iannotti N."/>
            <person name="Marturano G."/>
            <person name="Paoli F."/>
            <person name="Bruttini M."/>
            <person name="Carapelli A."/>
            <person name="Frati F."/>
            <person name="Nardi F."/>
        </authorList>
    </citation>
    <scope>NUCLEOTIDE SEQUENCE [LARGE SCALE GENOMIC DNA]</scope>
    <source>
        <strain evidence="1">DMR45628</strain>
    </source>
</reference>
<name>A0AAW1IXV6_POPJA</name>
<comment type="caution">
    <text evidence="1">The sequence shown here is derived from an EMBL/GenBank/DDBJ whole genome shotgun (WGS) entry which is preliminary data.</text>
</comment>
<keyword evidence="2" id="KW-1185">Reference proteome</keyword>
<protein>
    <submittedName>
        <fullName evidence="1">Uncharacterized protein</fullName>
    </submittedName>
</protein>
<organism evidence="1 2">
    <name type="scientific">Popillia japonica</name>
    <name type="common">Japanese beetle</name>
    <dbReference type="NCBI Taxonomy" id="7064"/>
    <lineage>
        <taxon>Eukaryota</taxon>
        <taxon>Metazoa</taxon>
        <taxon>Ecdysozoa</taxon>
        <taxon>Arthropoda</taxon>
        <taxon>Hexapoda</taxon>
        <taxon>Insecta</taxon>
        <taxon>Pterygota</taxon>
        <taxon>Neoptera</taxon>
        <taxon>Endopterygota</taxon>
        <taxon>Coleoptera</taxon>
        <taxon>Polyphaga</taxon>
        <taxon>Scarabaeiformia</taxon>
        <taxon>Scarabaeidae</taxon>
        <taxon>Rutelinae</taxon>
        <taxon>Popillia</taxon>
    </lineage>
</organism>
<dbReference type="AlphaFoldDB" id="A0AAW1IXV6"/>
<proteinExistence type="predicted"/>
<evidence type="ECO:0000313" key="1">
    <source>
        <dbReference type="EMBL" id="KAK9694736.1"/>
    </source>
</evidence>
<evidence type="ECO:0000313" key="2">
    <source>
        <dbReference type="Proteomes" id="UP001458880"/>
    </source>
</evidence>
<dbReference type="Proteomes" id="UP001458880">
    <property type="component" value="Unassembled WGS sequence"/>
</dbReference>
<sequence>MLYADDTTLTSQAACVDEVVCIDQAAQTAAKQYRDECRESFIKLKILTLPALFILECLLYIKASANRRRTHSNNHGYETRNRTELLPKFCRLSKTQRNAEYLAIKFYNKLPSEVKLLPAGRFRSHIKGFLVARAFYSCEEFLACEMVLKDFNL</sequence>
<accession>A0AAW1IXV6</accession>
<dbReference type="EMBL" id="JASPKY010000503">
    <property type="protein sequence ID" value="KAK9694736.1"/>
    <property type="molecule type" value="Genomic_DNA"/>
</dbReference>
<gene>
    <name evidence="1" type="ORF">QE152_g33317</name>
</gene>